<dbReference type="GO" id="GO:0016887">
    <property type="term" value="F:ATP hydrolysis activity"/>
    <property type="evidence" value="ECO:0007669"/>
    <property type="project" value="InterPro"/>
</dbReference>
<feature type="transmembrane region" description="Helical" evidence="9">
    <location>
        <begin position="55"/>
        <end position="80"/>
    </location>
</feature>
<evidence type="ECO:0000256" key="4">
    <source>
        <dbReference type="ARBA" id="ARBA00022692"/>
    </source>
</evidence>
<evidence type="ECO:0000256" key="3">
    <source>
        <dbReference type="ARBA" id="ARBA00022475"/>
    </source>
</evidence>
<protein>
    <submittedName>
        <fullName evidence="12">ABC transporter ATP-binding protein</fullName>
    </submittedName>
</protein>
<dbReference type="AlphaFoldDB" id="A0A5D4SZ36"/>
<evidence type="ECO:0000256" key="7">
    <source>
        <dbReference type="ARBA" id="ARBA00022989"/>
    </source>
</evidence>
<dbReference type="InterPro" id="IPR003593">
    <property type="entry name" value="AAA+_ATPase"/>
</dbReference>
<feature type="transmembrane region" description="Helical" evidence="9">
    <location>
        <begin position="12"/>
        <end position="35"/>
    </location>
</feature>
<proteinExistence type="predicted"/>
<evidence type="ECO:0000256" key="6">
    <source>
        <dbReference type="ARBA" id="ARBA00022840"/>
    </source>
</evidence>
<keyword evidence="4 9" id="KW-0812">Transmembrane</keyword>
<dbReference type="GO" id="GO:0015421">
    <property type="term" value="F:ABC-type oligopeptide transporter activity"/>
    <property type="evidence" value="ECO:0007669"/>
    <property type="project" value="TreeGrafter"/>
</dbReference>
<keyword evidence="6 12" id="KW-0067">ATP-binding</keyword>
<evidence type="ECO:0000259" key="11">
    <source>
        <dbReference type="PROSITE" id="PS50929"/>
    </source>
</evidence>
<dbReference type="SUPFAM" id="SSF90123">
    <property type="entry name" value="ABC transporter transmembrane region"/>
    <property type="match status" value="1"/>
</dbReference>
<dbReference type="RefSeq" id="WP_148988689.1">
    <property type="nucleotide sequence ID" value="NZ_VTEV01000005.1"/>
</dbReference>
<evidence type="ECO:0000256" key="5">
    <source>
        <dbReference type="ARBA" id="ARBA00022741"/>
    </source>
</evidence>
<keyword evidence="3" id="KW-1003">Cell membrane</keyword>
<dbReference type="PROSITE" id="PS00211">
    <property type="entry name" value="ABC_TRANSPORTER_1"/>
    <property type="match status" value="1"/>
</dbReference>
<dbReference type="FunFam" id="3.40.50.300:FF:000221">
    <property type="entry name" value="Multidrug ABC transporter ATP-binding protein"/>
    <property type="match status" value="1"/>
</dbReference>
<dbReference type="FunFam" id="1.20.1560.10:FF:000040">
    <property type="entry name" value="Multidrug ABC transporter ATP-binding protein"/>
    <property type="match status" value="1"/>
</dbReference>
<feature type="transmembrane region" description="Helical" evidence="9">
    <location>
        <begin position="133"/>
        <end position="150"/>
    </location>
</feature>
<comment type="subcellular location">
    <subcellularLocation>
        <location evidence="1">Cell membrane</location>
        <topology evidence="1">Multi-pass membrane protein</topology>
    </subcellularLocation>
</comment>
<feature type="transmembrane region" description="Helical" evidence="9">
    <location>
        <begin position="156"/>
        <end position="174"/>
    </location>
</feature>
<dbReference type="InterPro" id="IPR011527">
    <property type="entry name" value="ABC1_TM_dom"/>
</dbReference>
<dbReference type="GO" id="GO:0005524">
    <property type="term" value="F:ATP binding"/>
    <property type="evidence" value="ECO:0007669"/>
    <property type="project" value="UniProtKB-KW"/>
</dbReference>
<reference evidence="12 13" key="1">
    <citation type="submission" date="2019-08" db="EMBL/GenBank/DDBJ databases">
        <title>Bacillus genomes from the desert of Cuatro Cienegas, Coahuila.</title>
        <authorList>
            <person name="Olmedo-Alvarez G."/>
        </authorList>
    </citation>
    <scope>NUCLEOTIDE SEQUENCE [LARGE SCALE GENOMIC DNA]</scope>
    <source>
        <strain evidence="12 13">CH28_1T</strain>
    </source>
</reference>
<evidence type="ECO:0000259" key="10">
    <source>
        <dbReference type="PROSITE" id="PS50893"/>
    </source>
</evidence>
<dbReference type="SUPFAM" id="SSF52540">
    <property type="entry name" value="P-loop containing nucleoside triphosphate hydrolases"/>
    <property type="match status" value="1"/>
</dbReference>
<evidence type="ECO:0000313" key="13">
    <source>
        <dbReference type="Proteomes" id="UP000322524"/>
    </source>
</evidence>
<evidence type="ECO:0000256" key="8">
    <source>
        <dbReference type="ARBA" id="ARBA00023136"/>
    </source>
</evidence>
<dbReference type="Proteomes" id="UP000322524">
    <property type="component" value="Unassembled WGS sequence"/>
</dbReference>
<feature type="domain" description="ABC transmembrane type-1" evidence="11">
    <location>
        <begin position="16"/>
        <end position="298"/>
    </location>
</feature>
<dbReference type="PROSITE" id="PS50929">
    <property type="entry name" value="ABC_TM1F"/>
    <property type="match status" value="1"/>
</dbReference>
<evidence type="ECO:0000256" key="9">
    <source>
        <dbReference type="SAM" id="Phobius"/>
    </source>
</evidence>
<evidence type="ECO:0000256" key="1">
    <source>
        <dbReference type="ARBA" id="ARBA00004651"/>
    </source>
</evidence>
<gene>
    <name evidence="12" type="ORF">FZC76_13445</name>
</gene>
<dbReference type="Gene3D" id="3.40.50.300">
    <property type="entry name" value="P-loop containing nucleotide triphosphate hydrolases"/>
    <property type="match status" value="1"/>
</dbReference>
<feature type="domain" description="ABC transporter" evidence="10">
    <location>
        <begin position="333"/>
        <end position="566"/>
    </location>
</feature>
<dbReference type="CDD" id="cd18548">
    <property type="entry name" value="ABC_6TM_Tm287_like"/>
    <property type="match status" value="1"/>
</dbReference>
<dbReference type="InterPro" id="IPR039421">
    <property type="entry name" value="Type_1_exporter"/>
</dbReference>
<dbReference type="GO" id="GO:0005886">
    <property type="term" value="C:plasma membrane"/>
    <property type="evidence" value="ECO:0007669"/>
    <property type="project" value="UniProtKB-SubCell"/>
</dbReference>
<dbReference type="Pfam" id="PF00005">
    <property type="entry name" value="ABC_tran"/>
    <property type="match status" value="1"/>
</dbReference>
<keyword evidence="8 9" id="KW-0472">Membrane</keyword>
<evidence type="ECO:0000256" key="2">
    <source>
        <dbReference type="ARBA" id="ARBA00022448"/>
    </source>
</evidence>
<dbReference type="InterPro" id="IPR036640">
    <property type="entry name" value="ABC1_TM_sf"/>
</dbReference>
<organism evidence="12 13">
    <name type="scientific">Sutcliffiella horikoshii</name>
    <dbReference type="NCBI Taxonomy" id="79883"/>
    <lineage>
        <taxon>Bacteria</taxon>
        <taxon>Bacillati</taxon>
        <taxon>Bacillota</taxon>
        <taxon>Bacilli</taxon>
        <taxon>Bacillales</taxon>
        <taxon>Bacillaceae</taxon>
        <taxon>Sutcliffiella</taxon>
    </lineage>
</organism>
<name>A0A5D4SZ36_9BACI</name>
<accession>A0A5D4SZ36</accession>
<keyword evidence="7 9" id="KW-1133">Transmembrane helix</keyword>
<dbReference type="PANTHER" id="PTHR43394">
    <property type="entry name" value="ATP-DEPENDENT PERMEASE MDL1, MITOCHONDRIAL"/>
    <property type="match status" value="1"/>
</dbReference>
<feature type="transmembrane region" description="Helical" evidence="9">
    <location>
        <begin position="278"/>
        <end position="297"/>
    </location>
</feature>
<dbReference type="EMBL" id="VTEV01000005">
    <property type="protein sequence ID" value="TYS67578.1"/>
    <property type="molecule type" value="Genomic_DNA"/>
</dbReference>
<dbReference type="OrthoDB" id="9770415at2"/>
<dbReference type="InterPro" id="IPR017871">
    <property type="entry name" value="ABC_transporter-like_CS"/>
</dbReference>
<feature type="transmembrane region" description="Helical" evidence="9">
    <location>
        <begin position="238"/>
        <end position="258"/>
    </location>
</feature>
<dbReference type="SMART" id="SM00382">
    <property type="entry name" value="AAA"/>
    <property type="match status" value="1"/>
</dbReference>
<dbReference type="Pfam" id="PF00664">
    <property type="entry name" value="ABC_membrane"/>
    <property type="match status" value="1"/>
</dbReference>
<keyword evidence="2" id="KW-0813">Transport</keyword>
<dbReference type="Gene3D" id="1.20.1560.10">
    <property type="entry name" value="ABC transporter type 1, transmembrane domain"/>
    <property type="match status" value="1"/>
</dbReference>
<dbReference type="InterPro" id="IPR003439">
    <property type="entry name" value="ABC_transporter-like_ATP-bd"/>
</dbReference>
<keyword evidence="5" id="KW-0547">Nucleotide-binding</keyword>
<dbReference type="PROSITE" id="PS50893">
    <property type="entry name" value="ABC_TRANSPORTER_2"/>
    <property type="match status" value="1"/>
</dbReference>
<comment type="caution">
    <text evidence="12">The sequence shown here is derived from an EMBL/GenBank/DDBJ whole genome shotgun (WGS) entry which is preliminary data.</text>
</comment>
<dbReference type="InterPro" id="IPR027417">
    <property type="entry name" value="P-loop_NTPase"/>
</dbReference>
<dbReference type="PANTHER" id="PTHR43394:SF1">
    <property type="entry name" value="ATP-BINDING CASSETTE SUB-FAMILY B MEMBER 10, MITOCHONDRIAL"/>
    <property type="match status" value="1"/>
</dbReference>
<evidence type="ECO:0000313" key="12">
    <source>
        <dbReference type="EMBL" id="TYS67578.1"/>
    </source>
</evidence>
<dbReference type="STRING" id="79883.GCA_001636495_04166"/>
<sequence length="580" mass="64205">MGRIFSYLKPYRLAVAIALLLMLTELVVELLHPLLMAKIIDEGILTGDLDAVMKWGGIMVLFSFIAFAAGVTNSFFAAHVSQSFGFDIRRGLFGKIQSFSFANFSLFPTSSLITRMTNDVTQIQNTVFMSLRIMLRAPLLVVGGVIMALIVNWQLALFLVIGVPVLFLFLVWVMKKGGALFKAVQEKLDGVNNVMRENLGGIRLIKAFLRKKHEIKRFGNASEELKDQTVSALRLMEITMPILLLIMNGSILAVLWFGTIGVSNGGAQVGEVVAIVNYATRITGALSIFSFIIMAFARAKASAHRITDVLEEEIDLVDKVDVDKEATFLNGEIEFESVSFRYPNTDIPVLEDINFRADAGSTVAIMGATGAGKSSLFQLIPRLYDVDQGVIRVDGKDLTDLSLKKLRKQIGYVPQEALLFSGTVKENIAWGKEDATLEEIIQVAKDAQIHDTIDRLPKKYETVLGQKGVNLSGGQKQRLSIARALVRKPKILMLDDSTSALDLKTEAKLLSAIKKYQCTMFIVTQKVSTAMEADKILLIEDGRLLEEGSHEKLMATSELYMKIYQSQFGTEVAEHVQAYK</sequence>